<protein>
    <submittedName>
        <fullName evidence="7">Phosphoglycerate dehydrogenase</fullName>
    </submittedName>
</protein>
<feature type="domain" description="D-isomer specific 2-hydroxyacid dehydrogenase NAD-binding" evidence="6">
    <location>
        <begin position="105"/>
        <end position="278"/>
    </location>
</feature>
<dbReference type="InterPro" id="IPR006140">
    <property type="entry name" value="D-isomer_DH_NAD-bd"/>
</dbReference>
<dbReference type="InterPro" id="IPR006139">
    <property type="entry name" value="D-isomer_2_OHA_DH_cat_dom"/>
</dbReference>
<evidence type="ECO:0000313" key="7">
    <source>
        <dbReference type="EMBL" id="SDN71049.1"/>
    </source>
</evidence>
<dbReference type="PANTHER" id="PTHR43333">
    <property type="entry name" value="2-HACID_DH_C DOMAIN-CONTAINING PROTEIN"/>
    <property type="match status" value="1"/>
</dbReference>
<dbReference type="GO" id="GO:0051287">
    <property type="term" value="F:NAD binding"/>
    <property type="evidence" value="ECO:0007669"/>
    <property type="project" value="InterPro"/>
</dbReference>
<dbReference type="GO" id="GO:0016616">
    <property type="term" value="F:oxidoreductase activity, acting on the CH-OH group of donors, NAD or NADP as acceptor"/>
    <property type="evidence" value="ECO:0007669"/>
    <property type="project" value="InterPro"/>
</dbReference>
<keyword evidence="8" id="KW-1185">Reference proteome</keyword>
<feature type="domain" description="D-isomer specific 2-hydroxyacid dehydrogenase catalytic" evidence="5">
    <location>
        <begin position="14"/>
        <end position="302"/>
    </location>
</feature>
<dbReference type="RefSeq" id="WP_244516697.1">
    <property type="nucleotide sequence ID" value="NZ_FNIL01000003.1"/>
</dbReference>
<comment type="similarity">
    <text evidence="1 4">Belongs to the D-isomer specific 2-hydroxyacid dehydrogenase family.</text>
</comment>
<reference evidence="8" key="1">
    <citation type="submission" date="2016-10" db="EMBL/GenBank/DDBJ databases">
        <authorList>
            <person name="Varghese N."/>
            <person name="Submissions S."/>
        </authorList>
    </citation>
    <scope>NUCLEOTIDE SEQUENCE [LARGE SCALE GENOMIC DNA]</scope>
    <source>
        <strain evidence="8">CGMCC 1.10369</strain>
    </source>
</reference>
<dbReference type="Pfam" id="PF00389">
    <property type="entry name" value="2-Hacid_dh"/>
    <property type="match status" value="1"/>
</dbReference>
<sequence length="316" mass="35775">MIVVSTGNIAYSITKNFTEKFSDVDFRWYKNIEEAEESLYEAEAIITYGEDLTEDHIYKAENLRWIMVVSAGMDEMPFQAIAEKHILVTNARGIHAVPMGEYAIHMMLHTARQMQVVQEQEKEHKWDRSPVMTELHGKTLAVIGAGAIGAEVARLSNAFHMYTIGVNKSGRNVDPFCEISTIENLHDVLGKADFVVSVLPKMKATNNIFSRDAFKSMNSEAVFINMGRGNVVDEQALLRALDVQELKHAVLDVFNEEPLPPEHPFWSHKKITVTPHLSGISPQYQPRAMEIFHHNLQVYRSGKGEYINKVDPSKGY</sequence>
<evidence type="ECO:0000256" key="3">
    <source>
        <dbReference type="ARBA" id="ARBA00023027"/>
    </source>
</evidence>
<dbReference type="EMBL" id="FNIL01000003">
    <property type="protein sequence ID" value="SDN71049.1"/>
    <property type="molecule type" value="Genomic_DNA"/>
</dbReference>
<evidence type="ECO:0000256" key="1">
    <source>
        <dbReference type="ARBA" id="ARBA00005854"/>
    </source>
</evidence>
<evidence type="ECO:0000256" key="4">
    <source>
        <dbReference type="RuleBase" id="RU003719"/>
    </source>
</evidence>
<dbReference type="PANTHER" id="PTHR43333:SF1">
    <property type="entry name" value="D-ISOMER SPECIFIC 2-HYDROXYACID DEHYDROGENASE NAD-BINDING DOMAIN-CONTAINING PROTEIN"/>
    <property type="match status" value="1"/>
</dbReference>
<dbReference type="Pfam" id="PF02826">
    <property type="entry name" value="2-Hacid_dh_C"/>
    <property type="match status" value="1"/>
</dbReference>
<dbReference type="SUPFAM" id="SSF51735">
    <property type="entry name" value="NAD(P)-binding Rossmann-fold domains"/>
    <property type="match status" value="1"/>
</dbReference>
<organism evidence="7 8">
    <name type="scientific">Alkalicoccus daliensis</name>
    <dbReference type="NCBI Taxonomy" id="745820"/>
    <lineage>
        <taxon>Bacteria</taxon>
        <taxon>Bacillati</taxon>
        <taxon>Bacillota</taxon>
        <taxon>Bacilli</taxon>
        <taxon>Bacillales</taxon>
        <taxon>Bacillaceae</taxon>
        <taxon>Alkalicoccus</taxon>
    </lineage>
</organism>
<gene>
    <name evidence="7" type="ORF">SAMN04488053_1036</name>
</gene>
<accession>A0A1H0DLW0</accession>
<proteinExistence type="inferred from homology"/>
<dbReference type="Proteomes" id="UP000198778">
    <property type="component" value="Unassembled WGS sequence"/>
</dbReference>
<dbReference type="SUPFAM" id="SSF52283">
    <property type="entry name" value="Formate/glycerate dehydrogenase catalytic domain-like"/>
    <property type="match status" value="1"/>
</dbReference>
<keyword evidence="2 4" id="KW-0560">Oxidoreductase</keyword>
<dbReference type="STRING" id="745820.SAMN04488053_1036"/>
<dbReference type="FunFam" id="3.40.50.720:FF:000363">
    <property type="entry name" value="D-isomer specific 2-hydroxyacid dehydrogenase"/>
    <property type="match status" value="1"/>
</dbReference>
<dbReference type="AlphaFoldDB" id="A0A1H0DLW0"/>
<dbReference type="CDD" id="cd05300">
    <property type="entry name" value="2-Hacid_dh_1"/>
    <property type="match status" value="1"/>
</dbReference>
<evidence type="ECO:0000313" key="8">
    <source>
        <dbReference type="Proteomes" id="UP000198778"/>
    </source>
</evidence>
<evidence type="ECO:0000256" key="2">
    <source>
        <dbReference type="ARBA" id="ARBA00023002"/>
    </source>
</evidence>
<dbReference type="Gene3D" id="3.40.50.720">
    <property type="entry name" value="NAD(P)-binding Rossmann-like Domain"/>
    <property type="match status" value="2"/>
</dbReference>
<evidence type="ECO:0000259" key="6">
    <source>
        <dbReference type="Pfam" id="PF02826"/>
    </source>
</evidence>
<evidence type="ECO:0000259" key="5">
    <source>
        <dbReference type="Pfam" id="PF00389"/>
    </source>
</evidence>
<dbReference type="InterPro" id="IPR036291">
    <property type="entry name" value="NAD(P)-bd_dom_sf"/>
</dbReference>
<keyword evidence="3" id="KW-0520">NAD</keyword>
<name>A0A1H0DLW0_9BACI</name>